<proteinExistence type="predicted"/>
<dbReference type="Pfam" id="PF00041">
    <property type="entry name" value="fn3"/>
    <property type="match status" value="1"/>
</dbReference>
<feature type="signal peptide" evidence="2">
    <location>
        <begin position="1"/>
        <end position="17"/>
    </location>
</feature>
<evidence type="ECO:0000259" key="4">
    <source>
        <dbReference type="PROSITE" id="PS50853"/>
    </source>
</evidence>
<feature type="domain" description="Fibronectin type-III" evidence="4">
    <location>
        <begin position="1481"/>
        <end position="1577"/>
    </location>
</feature>
<dbReference type="EMBL" id="LUCM01011216">
    <property type="protein sequence ID" value="KAA0184270.1"/>
    <property type="molecule type" value="Genomic_DNA"/>
</dbReference>
<comment type="caution">
    <text evidence="5">The sequence shown here is derived from an EMBL/GenBank/DDBJ whole genome shotgun (WGS) entry which is preliminary data.</text>
</comment>
<evidence type="ECO:0000256" key="2">
    <source>
        <dbReference type="SAM" id="SignalP"/>
    </source>
</evidence>
<feature type="chain" id="PRO_5034014749" evidence="2">
    <location>
        <begin position="18"/>
        <end position="1660"/>
    </location>
</feature>
<keyword evidence="2" id="KW-0732">Signal</keyword>
<gene>
    <name evidence="5" type="ORF">FBUS_01547</name>
</gene>
<accession>A0A8E0RKW0</accession>
<dbReference type="InterPro" id="IPR036179">
    <property type="entry name" value="Ig-like_dom_sf"/>
</dbReference>
<dbReference type="PROSITE" id="PS50835">
    <property type="entry name" value="IG_LIKE"/>
    <property type="match status" value="1"/>
</dbReference>
<dbReference type="SMART" id="SM00060">
    <property type="entry name" value="FN3"/>
    <property type="match status" value="6"/>
</dbReference>
<keyword evidence="1" id="KW-0677">Repeat</keyword>
<dbReference type="SUPFAM" id="SSF49265">
    <property type="entry name" value="Fibronectin type III"/>
    <property type="match status" value="3"/>
</dbReference>
<dbReference type="PANTHER" id="PTHR13817:SF73">
    <property type="entry name" value="FIBRONECTIN TYPE-III DOMAIN-CONTAINING PROTEIN"/>
    <property type="match status" value="1"/>
</dbReference>
<dbReference type="SUPFAM" id="SSF56112">
    <property type="entry name" value="Protein kinase-like (PK-like)"/>
    <property type="match status" value="1"/>
</dbReference>
<keyword evidence="6" id="KW-1185">Reference proteome</keyword>
<dbReference type="CDD" id="cd00063">
    <property type="entry name" value="FN3"/>
    <property type="match status" value="4"/>
</dbReference>
<dbReference type="InterPro" id="IPR013783">
    <property type="entry name" value="Ig-like_fold"/>
</dbReference>
<evidence type="ECO:0000313" key="6">
    <source>
        <dbReference type="Proteomes" id="UP000728185"/>
    </source>
</evidence>
<dbReference type="InterPro" id="IPR003961">
    <property type="entry name" value="FN3_dom"/>
</dbReference>
<dbReference type="InterPro" id="IPR007110">
    <property type="entry name" value="Ig-like_dom"/>
</dbReference>
<keyword evidence="5" id="KW-0418">Kinase</keyword>
<reference evidence="5" key="1">
    <citation type="submission" date="2019-05" db="EMBL/GenBank/DDBJ databases">
        <title>Annotation for the trematode Fasciolopsis buski.</title>
        <authorList>
            <person name="Choi Y.-J."/>
        </authorList>
    </citation>
    <scope>NUCLEOTIDE SEQUENCE</scope>
    <source>
        <strain evidence="5">HT</strain>
        <tissue evidence="5">Whole worm</tissue>
    </source>
</reference>
<dbReference type="SUPFAM" id="SSF48726">
    <property type="entry name" value="Immunoglobulin"/>
    <property type="match status" value="2"/>
</dbReference>
<dbReference type="InterPro" id="IPR036116">
    <property type="entry name" value="FN3_sf"/>
</dbReference>
<dbReference type="PANTHER" id="PTHR13817">
    <property type="entry name" value="TITIN"/>
    <property type="match status" value="1"/>
</dbReference>
<name>A0A8E0RKW0_9TREM</name>
<keyword evidence="5" id="KW-0808">Transferase</keyword>
<evidence type="ECO:0000256" key="1">
    <source>
        <dbReference type="ARBA" id="ARBA00022737"/>
    </source>
</evidence>
<evidence type="ECO:0000313" key="5">
    <source>
        <dbReference type="EMBL" id="KAA0184270.1"/>
    </source>
</evidence>
<dbReference type="OrthoDB" id="190835at2759"/>
<feature type="domain" description="Ig-like" evidence="3">
    <location>
        <begin position="908"/>
        <end position="1009"/>
    </location>
</feature>
<dbReference type="GO" id="GO:0016301">
    <property type="term" value="F:kinase activity"/>
    <property type="evidence" value="ECO:0007669"/>
    <property type="project" value="UniProtKB-KW"/>
</dbReference>
<sequence>MNIVYSFIRFFCHSTLAALPNEAPQLRVTNFDPSSFTVAWKSLMQTGLTYTVELSKDGGKWWRPVLTGLQNTSAHITSDLGSPLIPLQIRVLAENQYGLGPASVPIRIPNRACLPVMPDIRPEIEFEDAASVLIRWPAALPSVTESQMLGDQVITPLAMLGPVTYAVELREGARSEWRRVAKDIQGQTYVRHLRPGVSSAIRIVALNKFGESSPSPIAITHLDPNSLAPNIDLAPPWVALIRPHTDTGMRQSGTTQIGLMMYWKPAYMPEYCTSCVKGLDPVYRIEWRRGRGGTWQLLEDDVTDHPEAGFRLPTELVNMLLDDLRHSAEPSNKITSNNQALELRVFSWNQFGESGPTKPCRLVASQLFRGQIYKNTVLALDRDQAPESPVSINDTDQLPTVSLPEQCPRLNAYISSASPTEGVSVNWQRYVDTGLLSGTEVSPDSHARYRIERAVSQYPEHPGLFADQRGAWRVGSVDEAMIYGENCVLDLKPGKTEQYIRILALNEARNHRVWVDAYKLLRIPPLVELLPSSPKTVSVRAQPNTEANATSSVEHLIQWIPAEQPSLLDACPTDHEIEDWDNPSDLHYRVEARTTLSDMAPWRQIAVVQGGGTSSVDRKPEPGMQLIYRVTPINIFGEGQGTLSAPIRTPVMFTNLEGCVEDLRYTILGPREIQLRWRLGDVAIDSLKDDLDSHMNQTIPGSSSMDVADRVRYSVEMRTGYAGEWTPVIENIQGNLTGKAVLTDCGYLDRDVALRVVAFLEGQRTAPSRPIQLKLKAVIPDLSFIRPTIELPADILAGTTAPELVWQLPRAYALDKTLTPVTYEVQVRGVARPARSPHRVMEESKYSVEDDECVWRVLETNVKRTRLPLGRLDPEQEFWLRVVAVTDYGRGKPSQPVRKMVDLAAHSPVFLEVPVPVLTIRLHSEFVLPCWVDALPEATLIWTRDSKRVVESHRTKIGGDPVTPRLGNRTSKSMWQTTNASLSVDRCIYQDAGLYTLVAENVAGRVQTSCLPENLIFARSLVAGSWDSQTAYTGLFAALSPLLTDTMGSGETDRHKVNVLSTLIKLVGFSAAEPMLSEAATGCLPPHRYRCEYTSPEVLLAASQVEHDGTESVTIPVGTAADMWSVGVLTYLLQRPTASECLTDPWIVRSTGTVDKEKVEYRLSRLSKYHELYSHAGWSSAIPTVISSLHAATPTVTGEETRDGEITDADSVGMDMNKRLRSRIQLLSSGPLHKEDSMSDLSSRASSIPQLNEPMEGADIDLGGRDLETMSNASITSVDDASEEINMKLSTIVRQDTLTETSQFEAGVDDHGVEVIHDLAATPTRDQETTRGGSTKMPVVLAKLFTAPSAAPVLACPLRDAYYNIHVREARFSCQLAGFTHLPPGIHGHREAIHAIYSEESSRSRTGPGSPAAVAAWYLGGCLLSDGPGVELGAGPGGWLWLSLTDLTPDQSDSVVECVIRNRAGKARTQARLLQADPPRPPGRPGLSDVRATEALVTWAPTDPTTNEDIIYRVDAKYSAGPNEPLSWYPIGFTVDCRFLITDLTPGRHYRVRVSAGNIHGWGNYSVASSEFRTPSADVIESEPILSDLERDWILTWRQNSDITALSDHPIAVRFNMGRTGNMPPPISDKALQKLHEHAGLIPDLDVLHEICFPEYVLKT</sequence>
<feature type="domain" description="Fibronectin type-III" evidence="4">
    <location>
        <begin position="20"/>
        <end position="116"/>
    </location>
</feature>
<evidence type="ECO:0000259" key="3">
    <source>
        <dbReference type="PROSITE" id="PS50835"/>
    </source>
</evidence>
<dbReference type="Gene3D" id="2.60.40.10">
    <property type="entry name" value="Immunoglobulins"/>
    <property type="match status" value="5"/>
</dbReference>
<protein>
    <submittedName>
        <fullName evidence="5">Striated muscle preferentially expressed protein kinase</fullName>
    </submittedName>
</protein>
<dbReference type="PROSITE" id="PS50853">
    <property type="entry name" value="FN3"/>
    <property type="match status" value="2"/>
</dbReference>
<dbReference type="InterPro" id="IPR050964">
    <property type="entry name" value="Striated_Muscle_Regulatory"/>
</dbReference>
<organism evidence="5 6">
    <name type="scientific">Fasciolopsis buskii</name>
    <dbReference type="NCBI Taxonomy" id="27845"/>
    <lineage>
        <taxon>Eukaryota</taxon>
        <taxon>Metazoa</taxon>
        <taxon>Spiralia</taxon>
        <taxon>Lophotrochozoa</taxon>
        <taxon>Platyhelminthes</taxon>
        <taxon>Trematoda</taxon>
        <taxon>Digenea</taxon>
        <taxon>Plagiorchiida</taxon>
        <taxon>Echinostomata</taxon>
        <taxon>Echinostomatoidea</taxon>
        <taxon>Fasciolidae</taxon>
        <taxon>Fasciolopsis</taxon>
    </lineage>
</organism>
<dbReference type="Proteomes" id="UP000728185">
    <property type="component" value="Unassembled WGS sequence"/>
</dbReference>
<dbReference type="InterPro" id="IPR011009">
    <property type="entry name" value="Kinase-like_dom_sf"/>
</dbReference>